<accession>A0A1V6TKE2</accession>
<dbReference type="GO" id="GO:0005737">
    <property type="term" value="C:cytoplasm"/>
    <property type="evidence" value="ECO:0007669"/>
    <property type="project" value="TreeGrafter"/>
</dbReference>
<feature type="compositionally biased region" description="Low complexity" evidence="1">
    <location>
        <begin position="101"/>
        <end position="113"/>
    </location>
</feature>
<keyword evidence="3" id="KW-1185">Reference proteome</keyword>
<reference evidence="3" key="1">
    <citation type="journal article" date="2017" name="Nat. Microbiol.">
        <title>Global analysis of biosynthetic gene clusters reveals vast potential of secondary metabolite production in Penicillium species.</title>
        <authorList>
            <person name="Nielsen J.C."/>
            <person name="Grijseels S."/>
            <person name="Prigent S."/>
            <person name="Ji B."/>
            <person name="Dainat J."/>
            <person name="Nielsen K.F."/>
            <person name="Frisvad J.C."/>
            <person name="Workman M."/>
            <person name="Nielsen J."/>
        </authorList>
    </citation>
    <scope>NUCLEOTIDE SEQUENCE [LARGE SCALE GENOMIC DNA]</scope>
    <source>
        <strain evidence="3">IBT 24891</strain>
    </source>
</reference>
<dbReference type="PANTHER" id="PTHR28307">
    <property type="entry name" value="PROTEIN PAL1"/>
    <property type="match status" value="1"/>
</dbReference>
<dbReference type="EMBL" id="MLKD01000005">
    <property type="protein sequence ID" value="OQE26797.1"/>
    <property type="molecule type" value="Genomic_DNA"/>
</dbReference>
<feature type="compositionally biased region" description="Low complexity" evidence="1">
    <location>
        <begin position="16"/>
        <end position="44"/>
    </location>
</feature>
<dbReference type="PANTHER" id="PTHR28307:SF1">
    <property type="entry name" value="PAL1 CELL MORPHOLOGY PROTEIN"/>
    <property type="match status" value="1"/>
</dbReference>
<dbReference type="Pfam" id="PF08316">
    <property type="entry name" value="Pal1"/>
    <property type="match status" value="1"/>
</dbReference>
<sequence length="271" mass="31462">MAVDYIVASRHHPHHPSNYTTSSYDYSYTPSPTTTSSRRSSYSNFSSNNPYAHFTSPSQPPQNYTYNRRSTPISISDSWWERPRTRDPCDQTRDLERKRSSTNSLNSRSSQSCRRPRYPRTSQLVNPDIIDQLDDVTLYSYHHEGPYDAVCPERNRVSQHSPLEAVRESNEEALRATPRDKIIDCLNSHRPLDGTAHYPPGTTDREGQIYSYEEGSNMMNDYGNFMRLPGQKFTDEDFKNDPFYNSPLRNPFASLKRKLSLKRNKMRRSTA</sequence>
<feature type="region of interest" description="Disordered" evidence="1">
    <location>
        <begin position="1"/>
        <end position="44"/>
    </location>
</feature>
<dbReference type="AlphaFoldDB" id="A0A1V6TKE2"/>
<evidence type="ECO:0000313" key="2">
    <source>
        <dbReference type="EMBL" id="OQE26797.1"/>
    </source>
</evidence>
<protein>
    <recommendedName>
        <fullName evidence="4">Pal1 cell morphology protein</fullName>
    </recommendedName>
</protein>
<evidence type="ECO:0000256" key="1">
    <source>
        <dbReference type="SAM" id="MobiDB-lite"/>
    </source>
</evidence>
<name>A0A1V6TKE2_9EURO</name>
<evidence type="ECO:0008006" key="4">
    <source>
        <dbReference type="Google" id="ProtNLM"/>
    </source>
</evidence>
<dbReference type="OrthoDB" id="5389892at2759"/>
<dbReference type="Proteomes" id="UP000191285">
    <property type="component" value="Unassembled WGS sequence"/>
</dbReference>
<feature type="compositionally biased region" description="Basic and acidic residues" evidence="1">
    <location>
        <begin position="81"/>
        <end position="99"/>
    </location>
</feature>
<evidence type="ECO:0000313" key="3">
    <source>
        <dbReference type="Proteomes" id="UP000191285"/>
    </source>
</evidence>
<comment type="caution">
    <text evidence="2">The sequence shown here is derived from an EMBL/GenBank/DDBJ whole genome shotgun (WGS) entry which is preliminary data.</text>
</comment>
<proteinExistence type="predicted"/>
<feature type="region of interest" description="Disordered" evidence="1">
    <location>
        <begin position="81"/>
        <end position="126"/>
    </location>
</feature>
<dbReference type="InterPro" id="IPR013226">
    <property type="entry name" value="Pal1"/>
</dbReference>
<gene>
    <name evidence="2" type="ORF">PENSTE_c005G01281</name>
</gene>
<organism evidence="2 3">
    <name type="scientific">Penicillium steckii</name>
    <dbReference type="NCBI Taxonomy" id="303698"/>
    <lineage>
        <taxon>Eukaryota</taxon>
        <taxon>Fungi</taxon>
        <taxon>Dikarya</taxon>
        <taxon>Ascomycota</taxon>
        <taxon>Pezizomycotina</taxon>
        <taxon>Eurotiomycetes</taxon>
        <taxon>Eurotiomycetidae</taxon>
        <taxon>Eurotiales</taxon>
        <taxon>Aspergillaceae</taxon>
        <taxon>Penicillium</taxon>
    </lineage>
</organism>